<protein>
    <submittedName>
        <fullName evidence="3">DNA-binding PadR family transcriptional regulator</fullName>
    </submittedName>
</protein>
<evidence type="ECO:0000313" key="3">
    <source>
        <dbReference type="EMBL" id="MBB6033834.1"/>
    </source>
</evidence>
<dbReference type="SUPFAM" id="SSF46785">
    <property type="entry name" value="Winged helix' DNA-binding domain"/>
    <property type="match status" value="1"/>
</dbReference>
<evidence type="ECO:0000256" key="1">
    <source>
        <dbReference type="SAM" id="MobiDB-lite"/>
    </source>
</evidence>
<accession>A0A841FDE5</accession>
<dbReference type="PANTHER" id="PTHR43252">
    <property type="entry name" value="TRANSCRIPTIONAL REGULATOR YQJI"/>
    <property type="match status" value="1"/>
</dbReference>
<dbReference type="Proteomes" id="UP000548476">
    <property type="component" value="Unassembled WGS sequence"/>
</dbReference>
<proteinExistence type="predicted"/>
<evidence type="ECO:0000259" key="2">
    <source>
        <dbReference type="Pfam" id="PF03551"/>
    </source>
</evidence>
<feature type="compositionally biased region" description="Basic residues" evidence="1">
    <location>
        <begin position="21"/>
        <end position="42"/>
    </location>
</feature>
<name>A0A841FDE5_9ACTN</name>
<gene>
    <name evidence="3" type="ORF">HNR73_001684</name>
</gene>
<feature type="region of interest" description="Disordered" evidence="1">
    <location>
        <begin position="1"/>
        <end position="76"/>
    </location>
</feature>
<feature type="region of interest" description="Disordered" evidence="1">
    <location>
        <begin position="236"/>
        <end position="258"/>
    </location>
</feature>
<dbReference type="Gene3D" id="1.10.10.10">
    <property type="entry name" value="Winged helix-like DNA-binding domain superfamily/Winged helix DNA-binding domain"/>
    <property type="match status" value="1"/>
</dbReference>
<keyword evidence="4" id="KW-1185">Reference proteome</keyword>
<reference evidence="3 4" key="1">
    <citation type="submission" date="2020-08" db="EMBL/GenBank/DDBJ databases">
        <title>Genomic Encyclopedia of Type Strains, Phase IV (KMG-IV): sequencing the most valuable type-strain genomes for metagenomic binning, comparative biology and taxonomic classification.</title>
        <authorList>
            <person name="Goeker M."/>
        </authorList>
    </citation>
    <scope>NUCLEOTIDE SEQUENCE [LARGE SCALE GENOMIC DNA]</scope>
    <source>
        <strain evidence="3 4">YIM 65646</strain>
    </source>
</reference>
<feature type="compositionally biased region" description="Pro residues" evidence="1">
    <location>
        <begin position="52"/>
        <end position="76"/>
    </location>
</feature>
<organism evidence="3 4">
    <name type="scientific">Phytomonospora endophytica</name>
    <dbReference type="NCBI Taxonomy" id="714109"/>
    <lineage>
        <taxon>Bacteria</taxon>
        <taxon>Bacillati</taxon>
        <taxon>Actinomycetota</taxon>
        <taxon>Actinomycetes</taxon>
        <taxon>Micromonosporales</taxon>
        <taxon>Micromonosporaceae</taxon>
        <taxon>Phytomonospora</taxon>
    </lineage>
</organism>
<keyword evidence="3" id="KW-0238">DNA-binding</keyword>
<feature type="compositionally biased region" description="Acidic residues" evidence="1">
    <location>
        <begin position="248"/>
        <end position="258"/>
    </location>
</feature>
<dbReference type="RefSeq" id="WP_184786692.1">
    <property type="nucleotide sequence ID" value="NZ_BONT01000013.1"/>
</dbReference>
<feature type="domain" description="Transcription regulator PadR N-terminal" evidence="2">
    <location>
        <begin position="103"/>
        <end position="170"/>
    </location>
</feature>
<dbReference type="InterPro" id="IPR005149">
    <property type="entry name" value="Tscrpt_reg_PadR_N"/>
</dbReference>
<dbReference type="Pfam" id="PF03551">
    <property type="entry name" value="PadR"/>
    <property type="match status" value="1"/>
</dbReference>
<evidence type="ECO:0000313" key="4">
    <source>
        <dbReference type="Proteomes" id="UP000548476"/>
    </source>
</evidence>
<sequence length="258" mass="28663">MTDHHQEHWFNGPGFDPRERLRAHRRSERGHRGRGRDGHHRGHDRDMRGFPPGVPMPPMPPGAPLPPMPPGVPMPPPGPWGFGPQHGRRGRPRMRRGDVRSAILSLLVEEPRNGYQLIQELASRSGGMWRPSPGSIYPALQQMEDEGLVRAVDIDGKRTFELTDEGRTYTEANPDRLRDPWENLQSSVDDEAVEYQRLIGLVVTAAQQVAAAGGPGQLGKARELLGEARRGLYRILAEDEPATPPSVDTDDEGDDTVD</sequence>
<dbReference type="InterPro" id="IPR036388">
    <property type="entry name" value="WH-like_DNA-bd_sf"/>
</dbReference>
<dbReference type="InterPro" id="IPR036390">
    <property type="entry name" value="WH_DNA-bd_sf"/>
</dbReference>
<dbReference type="GO" id="GO:0003677">
    <property type="term" value="F:DNA binding"/>
    <property type="evidence" value="ECO:0007669"/>
    <property type="project" value="UniProtKB-KW"/>
</dbReference>
<comment type="caution">
    <text evidence="3">The sequence shown here is derived from an EMBL/GenBank/DDBJ whole genome shotgun (WGS) entry which is preliminary data.</text>
</comment>
<dbReference type="PANTHER" id="PTHR43252:SF2">
    <property type="entry name" value="TRANSCRIPTION REGULATOR, PADR-LIKE FAMILY"/>
    <property type="match status" value="1"/>
</dbReference>
<dbReference type="AlphaFoldDB" id="A0A841FDE5"/>
<dbReference type="EMBL" id="JACHGT010000003">
    <property type="protein sequence ID" value="MBB6033834.1"/>
    <property type="molecule type" value="Genomic_DNA"/>
</dbReference>